<dbReference type="InterPro" id="IPR041916">
    <property type="entry name" value="Anti_sigma_zinc_sf"/>
</dbReference>
<dbReference type="RefSeq" id="WP_094403404.1">
    <property type="nucleotide sequence ID" value="NZ_NMVL01000025.1"/>
</dbReference>
<evidence type="ECO:0000256" key="7">
    <source>
        <dbReference type="ARBA" id="ARBA00023136"/>
    </source>
</evidence>
<evidence type="ECO:0000256" key="6">
    <source>
        <dbReference type="ARBA" id="ARBA00023015"/>
    </source>
</evidence>
<dbReference type="Pfam" id="PF13490">
    <property type="entry name" value="zf-HC2"/>
    <property type="match status" value="1"/>
</dbReference>
<protein>
    <recommendedName>
        <fullName evidence="10">Regulator of SigK</fullName>
    </recommendedName>
    <alternativeName>
        <fullName evidence="9">Sigma-K anti-sigma factor RskA</fullName>
    </alternativeName>
</protein>
<feature type="domain" description="Anti-sigma K factor RskA C-terminal" evidence="12">
    <location>
        <begin position="100"/>
        <end position="235"/>
    </location>
</feature>
<dbReference type="Pfam" id="PF10099">
    <property type="entry name" value="RskA_C"/>
    <property type="match status" value="1"/>
</dbReference>
<evidence type="ECO:0000313" key="14">
    <source>
        <dbReference type="EMBL" id="OYO12714.1"/>
    </source>
</evidence>
<dbReference type="Proteomes" id="UP000215896">
    <property type="component" value="Unassembled WGS sequence"/>
</dbReference>
<keyword evidence="7 11" id="KW-0472">Membrane</keyword>
<keyword evidence="15" id="KW-1185">Reference proteome</keyword>
<keyword evidence="4 11" id="KW-0812">Transmembrane</keyword>
<feature type="domain" description="Putative zinc-finger" evidence="13">
    <location>
        <begin position="11"/>
        <end position="41"/>
    </location>
</feature>
<sequence>MTDERIPADLHGLLGGYLLDALTDVERQQFERHLASCPDCRAEVGELRESLAEVSRLTATAPPPALREQVLARAREIRPLPPNEPVRVTARRSPWGWRVVAAAAALVAVIAGGWAINQQLDARQQAGVRAAQAQREADLLTAPDAVVRPVQLPDGGRGSVVVSRSRGQAMFLAGSMSAPPTGRAYQLWLMKDGTPVPDATFDADGRIWLRGDPNGAAAVAITMEPAGGSQTPTMPVLAAIPL</sequence>
<evidence type="ECO:0000259" key="13">
    <source>
        <dbReference type="Pfam" id="PF13490"/>
    </source>
</evidence>
<dbReference type="Gene3D" id="1.10.10.1320">
    <property type="entry name" value="Anti-sigma factor, zinc-finger domain"/>
    <property type="match status" value="1"/>
</dbReference>
<dbReference type="OrthoDB" id="153510at2"/>
<evidence type="ECO:0000256" key="2">
    <source>
        <dbReference type="ARBA" id="ARBA00004236"/>
    </source>
</evidence>
<keyword evidence="8" id="KW-0804">Transcription</keyword>
<evidence type="ECO:0000256" key="3">
    <source>
        <dbReference type="ARBA" id="ARBA00022475"/>
    </source>
</evidence>
<evidence type="ECO:0000313" key="15">
    <source>
        <dbReference type="Proteomes" id="UP000215896"/>
    </source>
</evidence>
<organism evidence="14 15">
    <name type="scientific">Enemella evansiae</name>
    <dbReference type="NCBI Taxonomy" id="2016499"/>
    <lineage>
        <taxon>Bacteria</taxon>
        <taxon>Bacillati</taxon>
        <taxon>Actinomycetota</taxon>
        <taxon>Actinomycetes</taxon>
        <taxon>Propionibacteriales</taxon>
        <taxon>Propionibacteriaceae</taxon>
        <taxon>Enemella</taxon>
    </lineage>
</organism>
<evidence type="ECO:0000256" key="8">
    <source>
        <dbReference type="ARBA" id="ARBA00023163"/>
    </source>
</evidence>
<name>A0A255GIB0_9ACTN</name>
<dbReference type="PANTHER" id="PTHR37461">
    <property type="entry name" value="ANTI-SIGMA-K FACTOR RSKA"/>
    <property type="match status" value="1"/>
</dbReference>
<dbReference type="EMBL" id="NMVO01000014">
    <property type="protein sequence ID" value="OYO12714.1"/>
    <property type="molecule type" value="Genomic_DNA"/>
</dbReference>
<proteinExistence type="predicted"/>
<keyword evidence="6" id="KW-0805">Transcription regulation</keyword>
<evidence type="ECO:0000259" key="12">
    <source>
        <dbReference type="Pfam" id="PF10099"/>
    </source>
</evidence>
<evidence type="ECO:0000256" key="11">
    <source>
        <dbReference type="SAM" id="Phobius"/>
    </source>
</evidence>
<comment type="subcellular location">
    <subcellularLocation>
        <location evidence="2">Cell membrane</location>
    </subcellularLocation>
    <subcellularLocation>
        <location evidence="1">Membrane</location>
        <topology evidence="1">Single-pass membrane protein</topology>
    </subcellularLocation>
</comment>
<evidence type="ECO:0000256" key="10">
    <source>
        <dbReference type="ARBA" id="ARBA00030803"/>
    </source>
</evidence>
<evidence type="ECO:0000256" key="9">
    <source>
        <dbReference type="ARBA" id="ARBA00029829"/>
    </source>
</evidence>
<dbReference type="InterPro" id="IPR027383">
    <property type="entry name" value="Znf_put"/>
</dbReference>
<dbReference type="GO" id="GO:0006417">
    <property type="term" value="P:regulation of translation"/>
    <property type="evidence" value="ECO:0007669"/>
    <property type="project" value="TreeGrafter"/>
</dbReference>
<dbReference type="PANTHER" id="PTHR37461:SF1">
    <property type="entry name" value="ANTI-SIGMA-K FACTOR RSKA"/>
    <property type="match status" value="1"/>
</dbReference>
<accession>A0A255GIB0</accession>
<reference evidence="14 15" key="1">
    <citation type="submission" date="2017-07" db="EMBL/GenBank/DDBJ databases">
        <title>Draft whole genome sequences of clinical Proprionibacteriaceae strains.</title>
        <authorList>
            <person name="Bernier A.-M."/>
            <person name="Bernard K."/>
            <person name="Domingo M.-C."/>
        </authorList>
    </citation>
    <scope>NUCLEOTIDE SEQUENCE [LARGE SCALE GENOMIC DNA]</scope>
    <source>
        <strain evidence="14 15">NML 030167</strain>
    </source>
</reference>
<dbReference type="AlphaFoldDB" id="A0A255GIB0"/>
<evidence type="ECO:0000256" key="1">
    <source>
        <dbReference type="ARBA" id="ARBA00004167"/>
    </source>
</evidence>
<comment type="caution">
    <text evidence="14">The sequence shown here is derived from an EMBL/GenBank/DDBJ whole genome shotgun (WGS) entry which is preliminary data.</text>
</comment>
<keyword evidence="3" id="KW-1003">Cell membrane</keyword>
<evidence type="ECO:0000256" key="5">
    <source>
        <dbReference type="ARBA" id="ARBA00022989"/>
    </source>
</evidence>
<gene>
    <name evidence="14" type="ORF">CGZ94_12440</name>
</gene>
<evidence type="ECO:0000256" key="4">
    <source>
        <dbReference type="ARBA" id="ARBA00022692"/>
    </source>
</evidence>
<keyword evidence="5 11" id="KW-1133">Transmembrane helix</keyword>
<dbReference type="InterPro" id="IPR051474">
    <property type="entry name" value="Anti-sigma-K/W_factor"/>
</dbReference>
<feature type="transmembrane region" description="Helical" evidence="11">
    <location>
        <begin position="95"/>
        <end position="116"/>
    </location>
</feature>
<dbReference type="GO" id="GO:0005886">
    <property type="term" value="C:plasma membrane"/>
    <property type="evidence" value="ECO:0007669"/>
    <property type="project" value="UniProtKB-SubCell"/>
</dbReference>
<dbReference type="GO" id="GO:0016989">
    <property type="term" value="F:sigma factor antagonist activity"/>
    <property type="evidence" value="ECO:0007669"/>
    <property type="project" value="TreeGrafter"/>
</dbReference>
<dbReference type="InterPro" id="IPR018764">
    <property type="entry name" value="RskA_C"/>
</dbReference>